<dbReference type="SUPFAM" id="SSF55021">
    <property type="entry name" value="ACT-like"/>
    <property type="match status" value="1"/>
</dbReference>
<dbReference type="Gene3D" id="3.30.70.260">
    <property type="match status" value="1"/>
</dbReference>
<evidence type="ECO:0000256" key="4">
    <source>
        <dbReference type="ARBA" id="ARBA00021582"/>
    </source>
</evidence>
<proteinExistence type="inferred from homology"/>
<comment type="pathway">
    <text evidence="2 11">Amino-acid biosynthesis; L-serine biosynthesis; L-serine from 3-phospho-D-glycerate: step 1/3.</text>
</comment>
<comment type="function">
    <text evidence="1">Catalyzes the reversible oxidation of 3-phospho-D-glycerate to 3-phosphonooxypyruvate, the first step of the phosphorylated L-serine biosynthesis pathway. Also catalyzes the reversible oxidation of 2-hydroxyglutarate to 2-oxoglutarate.</text>
</comment>
<dbReference type="EC" id="1.1.1.95" evidence="11"/>
<evidence type="ECO:0000259" key="12">
    <source>
        <dbReference type="PROSITE" id="PS51671"/>
    </source>
</evidence>
<dbReference type="InterPro" id="IPR036291">
    <property type="entry name" value="NAD(P)-bd_dom_sf"/>
</dbReference>
<comment type="catalytic activity">
    <reaction evidence="9">
        <text>(R)-2-hydroxyglutarate + NAD(+) = 2-oxoglutarate + NADH + H(+)</text>
        <dbReference type="Rhea" id="RHEA:49612"/>
        <dbReference type="ChEBI" id="CHEBI:15378"/>
        <dbReference type="ChEBI" id="CHEBI:15801"/>
        <dbReference type="ChEBI" id="CHEBI:16810"/>
        <dbReference type="ChEBI" id="CHEBI:57540"/>
        <dbReference type="ChEBI" id="CHEBI:57945"/>
        <dbReference type="EC" id="1.1.1.399"/>
    </reaction>
</comment>
<dbReference type="Pfam" id="PF02826">
    <property type="entry name" value="2-Hacid_dh_C"/>
    <property type="match status" value="1"/>
</dbReference>
<dbReference type="InterPro" id="IPR029752">
    <property type="entry name" value="D-isomer_DH_CS1"/>
</dbReference>
<dbReference type="Proteomes" id="UP000830167">
    <property type="component" value="Chromosome"/>
</dbReference>
<evidence type="ECO:0000256" key="8">
    <source>
        <dbReference type="ARBA" id="ARBA00023299"/>
    </source>
</evidence>
<dbReference type="InterPro" id="IPR006139">
    <property type="entry name" value="D-isomer_2_OHA_DH_cat_dom"/>
</dbReference>
<dbReference type="SUPFAM" id="SSF52283">
    <property type="entry name" value="Formate/glycerate dehydrogenase catalytic domain-like"/>
    <property type="match status" value="1"/>
</dbReference>
<keyword evidence="5 11" id="KW-0028">Amino-acid biosynthesis</keyword>
<sequence length="527" mass="56869">MFKVLVADPISELGLQKLYEHPDIQVDIQTGLPEAEIIAIIDQYDALLVRSQTKVTASIIQAGKKLRVIGRAGVGVDNIDVPAATKAGIIVMNAPDGNTISTAELTFAMIMASARKIPQAHQKLKNGTWDRKSFVGVELRNKVLGIIGFGRIGTEVAKRAQAFGMKVMAYDPFMTPEKAEEVGVQAASVNEIVEAADFITVHTPLTKDTKHMISTPQFAKMKRGVRIINCARGGIIDEAALFEAIQNGIVANAALDVYEQEPPTDSPLVGLEQVVVTPHLGASTEEAQINVAIDVAEELVNVLTEQPFKNAVNLPSLPQEVLKSVQPYLELGEKLGLLLAQRIRGRVQSIKCSYAGDLSKISVSPITRTLLKGILSYHYGEEVNYINAPLFAEEQKIQTSEIKSGKHKVFTNLIHVEVTTDEQVYSVAGTLFNGLGPKIVSLDGFTIDANPTGTMLITEHTDTPGIIGQVGTILGTSDINIGSMQVGRKEEGGLAVMVLGIDKPISVELLHLLRNIRGIHSVSEVNL</sequence>
<evidence type="ECO:0000313" key="14">
    <source>
        <dbReference type="Proteomes" id="UP000830167"/>
    </source>
</evidence>
<dbReference type="PROSITE" id="PS51671">
    <property type="entry name" value="ACT"/>
    <property type="match status" value="1"/>
</dbReference>
<dbReference type="InterPro" id="IPR006236">
    <property type="entry name" value="PGDH"/>
</dbReference>
<dbReference type="CDD" id="cd04902">
    <property type="entry name" value="ACT_3PGDH-xct"/>
    <property type="match status" value="1"/>
</dbReference>
<dbReference type="PROSITE" id="PS00065">
    <property type="entry name" value="D_2_HYDROXYACID_DH_1"/>
    <property type="match status" value="1"/>
</dbReference>
<dbReference type="PROSITE" id="PS00671">
    <property type="entry name" value="D_2_HYDROXYACID_DH_3"/>
    <property type="match status" value="1"/>
</dbReference>
<dbReference type="RefSeq" id="WP_347436554.1">
    <property type="nucleotide sequence ID" value="NZ_CP089291.1"/>
</dbReference>
<name>A0ABY4CH73_9BACL</name>
<dbReference type="EMBL" id="CP089291">
    <property type="protein sequence ID" value="UOF89862.1"/>
    <property type="molecule type" value="Genomic_DNA"/>
</dbReference>
<dbReference type="PANTHER" id="PTHR42789:SF1">
    <property type="entry name" value="D-ISOMER SPECIFIC 2-HYDROXYACID DEHYDROGENASE FAMILY PROTEIN (AFU_ORTHOLOGUE AFUA_6G10090)"/>
    <property type="match status" value="1"/>
</dbReference>
<evidence type="ECO:0000256" key="10">
    <source>
        <dbReference type="ARBA" id="ARBA00048731"/>
    </source>
</evidence>
<keyword evidence="8 11" id="KW-0718">Serine biosynthesis</keyword>
<evidence type="ECO:0000313" key="13">
    <source>
        <dbReference type="EMBL" id="UOF89862.1"/>
    </source>
</evidence>
<keyword evidence="14" id="KW-1185">Reference proteome</keyword>
<dbReference type="InterPro" id="IPR006140">
    <property type="entry name" value="D-isomer_DH_NAD-bd"/>
</dbReference>
<keyword evidence="7 11" id="KW-0520">NAD</keyword>
<comment type="catalytic activity">
    <reaction evidence="10 11">
        <text>(2R)-3-phosphoglycerate + NAD(+) = 3-phosphooxypyruvate + NADH + H(+)</text>
        <dbReference type="Rhea" id="RHEA:12641"/>
        <dbReference type="ChEBI" id="CHEBI:15378"/>
        <dbReference type="ChEBI" id="CHEBI:18110"/>
        <dbReference type="ChEBI" id="CHEBI:57540"/>
        <dbReference type="ChEBI" id="CHEBI:57945"/>
        <dbReference type="ChEBI" id="CHEBI:58272"/>
        <dbReference type="EC" id="1.1.1.95"/>
    </reaction>
</comment>
<dbReference type="Gene3D" id="3.30.1330.90">
    <property type="entry name" value="D-3-phosphoglycerate dehydrogenase, domain 3"/>
    <property type="match status" value="1"/>
</dbReference>
<dbReference type="NCBIfam" id="TIGR01327">
    <property type="entry name" value="PGDH"/>
    <property type="match status" value="1"/>
</dbReference>
<evidence type="ECO:0000256" key="1">
    <source>
        <dbReference type="ARBA" id="ARBA00003800"/>
    </source>
</evidence>
<comment type="similarity">
    <text evidence="3 11">Belongs to the D-isomer specific 2-hydroxyacid dehydrogenase family.</text>
</comment>
<dbReference type="InterPro" id="IPR045865">
    <property type="entry name" value="ACT-like_dom_sf"/>
</dbReference>
<evidence type="ECO:0000256" key="9">
    <source>
        <dbReference type="ARBA" id="ARBA00048126"/>
    </source>
</evidence>
<dbReference type="SUPFAM" id="SSF143548">
    <property type="entry name" value="Serine metabolism enzymes domain"/>
    <property type="match status" value="1"/>
</dbReference>
<dbReference type="SUPFAM" id="SSF51735">
    <property type="entry name" value="NAD(P)-binding Rossmann-fold domains"/>
    <property type="match status" value="1"/>
</dbReference>
<evidence type="ECO:0000256" key="6">
    <source>
        <dbReference type="ARBA" id="ARBA00023002"/>
    </source>
</evidence>
<dbReference type="InterPro" id="IPR002912">
    <property type="entry name" value="ACT_dom"/>
</dbReference>
<dbReference type="InterPro" id="IPR029009">
    <property type="entry name" value="ASB_dom_sf"/>
</dbReference>
<evidence type="ECO:0000256" key="2">
    <source>
        <dbReference type="ARBA" id="ARBA00005216"/>
    </source>
</evidence>
<reference evidence="13" key="1">
    <citation type="submission" date="2021-12" db="EMBL/GenBank/DDBJ databases">
        <title>Alicyclobacillaceae gen. nov., sp. nov., isolated from chalcocite enrichment system.</title>
        <authorList>
            <person name="Jiang Z."/>
        </authorList>
    </citation>
    <scope>NUCLEOTIDE SEQUENCE</scope>
    <source>
        <strain evidence="13">MYW30-H2</strain>
    </source>
</reference>
<dbReference type="CDD" id="cd12173">
    <property type="entry name" value="PGDH_4"/>
    <property type="match status" value="1"/>
</dbReference>
<evidence type="ECO:0000256" key="7">
    <source>
        <dbReference type="ARBA" id="ARBA00023027"/>
    </source>
</evidence>
<keyword evidence="6 11" id="KW-0560">Oxidoreductase</keyword>
<evidence type="ECO:0000256" key="11">
    <source>
        <dbReference type="RuleBase" id="RU363003"/>
    </source>
</evidence>
<dbReference type="InterPro" id="IPR050857">
    <property type="entry name" value="D-2-hydroxyacid_DH"/>
</dbReference>
<organism evidence="13 14">
    <name type="scientific">Fodinisporobacter ferrooxydans</name>
    <dbReference type="NCBI Taxonomy" id="2901836"/>
    <lineage>
        <taxon>Bacteria</taxon>
        <taxon>Bacillati</taxon>
        <taxon>Bacillota</taxon>
        <taxon>Bacilli</taxon>
        <taxon>Bacillales</taxon>
        <taxon>Alicyclobacillaceae</taxon>
        <taxon>Fodinisporobacter</taxon>
    </lineage>
</organism>
<dbReference type="PANTHER" id="PTHR42789">
    <property type="entry name" value="D-ISOMER SPECIFIC 2-HYDROXYACID DEHYDROGENASE FAMILY PROTEIN (AFU_ORTHOLOGUE AFUA_6G10090)"/>
    <property type="match status" value="1"/>
</dbReference>
<evidence type="ECO:0000256" key="3">
    <source>
        <dbReference type="ARBA" id="ARBA00005854"/>
    </source>
</evidence>
<feature type="domain" description="ACT" evidence="12">
    <location>
        <begin position="455"/>
        <end position="527"/>
    </location>
</feature>
<dbReference type="Gene3D" id="3.40.50.720">
    <property type="entry name" value="NAD(P)-binding Rossmann-like Domain"/>
    <property type="match status" value="2"/>
</dbReference>
<accession>A0ABY4CH73</accession>
<dbReference type="GO" id="GO:0004617">
    <property type="term" value="F:phosphoglycerate dehydrogenase activity"/>
    <property type="evidence" value="ECO:0007669"/>
    <property type="project" value="UniProtKB-EC"/>
</dbReference>
<dbReference type="InterPro" id="IPR029753">
    <property type="entry name" value="D-isomer_DH_CS"/>
</dbReference>
<evidence type="ECO:0000256" key="5">
    <source>
        <dbReference type="ARBA" id="ARBA00022605"/>
    </source>
</evidence>
<dbReference type="PROSITE" id="PS00670">
    <property type="entry name" value="D_2_HYDROXYACID_DH_2"/>
    <property type="match status" value="1"/>
</dbReference>
<dbReference type="Pfam" id="PF00389">
    <property type="entry name" value="2-Hacid_dh"/>
    <property type="match status" value="1"/>
</dbReference>
<dbReference type="InterPro" id="IPR045626">
    <property type="entry name" value="PGDH_ASB_dom"/>
</dbReference>
<dbReference type="Pfam" id="PF19304">
    <property type="entry name" value="PGDH_inter"/>
    <property type="match status" value="1"/>
</dbReference>
<protein>
    <recommendedName>
        <fullName evidence="4 11">D-3-phosphoglycerate dehydrogenase</fullName>
        <ecNumber evidence="11">1.1.1.95</ecNumber>
    </recommendedName>
</protein>
<dbReference type="Pfam" id="PF01842">
    <property type="entry name" value="ACT"/>
    <property type="match status" value="1"/>
</dbReference>
<gene>
    <name evidence="13" type="primary">serA</name>
    <name evidence="13" type="ORF">LSG31_18605</name>
</gene>